<dbReference type="GO" id="GO:0008017">
    <property type="term" value="F:microtubule binding"/>
    <property type="evidence" value="ECO:0007669"/>
    <property type="project" value="InterPro"/>
</dbReference>
<dbReference type="GO" id="GO:0005874">
    <property type="term" value="C:microtubule"/>
    <property type="evidence" value="ECO:0007669"/>
    <property type="project" value="UniProtKB-KW"/>
</dbReference>
<evidence type="ECO:0000256" key="3">
    <source>
        <dbReference type="ARBA" id="ARBA00022490"/>
    </source>
</evidence>
<evidence type="ECO:0000259" key="10">
    <source>
        <dbReference type="PROSITE" id="PS50021"/>
    </source>
</evidence>
<keyword evidence="4" id="KW-0132">Cell division</keyword>
<evidence type="ECO:0000256" key="8">
    <source>
        <dbReference type="ARBA" id="ARBA00023306"/>
    </source>
</evidence>
<reference evidence="11" key="1">
    <citation type="submission" date="2025-08" db="UniProtKB">
        <authorList>
            <consortium name="Ensembl"/>
        </authorList>
    </citation>
    <scope>IDENTIFICATION</scope>
</reference>
<dbReference type="FunFam" id="1.10.418.10:FF:000028">
    <property type="entry name" value="RP/EB family microtubule-associated protein"/>
    <property type="match status" value="1"/>
</dbReference>
<evidence type="ECO:0000256" key="6">
    <source>
        <dbReference type="ARBA" id="ARBA00022776"/>
    </source>
</evidence>
<proteinExistence type="inferred from homology"/>
<evidence type="ECO:0000313" key="12">
    <source>
        <dbReference type="Proteomes" id="UP000261600"/>
    </source>
</evidence>
<dbReference type="Gene3D" id="1.10.418.10">
    <property type="entry name" value="Calponin-like domain"/>
    <property type="match status" value="1"/>
</dbReference>
<keyword evidence="5" id="KW-0493">Microtubule</keyword>
<comment type="similarity">
    <text evidence="2">Belongs to the MAPRE family.</text>
</comment>
<dbReference type="AlphaFoldDB" id="A0A3Q3IF35"/>
<evidence type="ECO:0000256" key="5">
    <source>
        <dbReference type="ARBA" id="ARBA00022701"/>
    </source>
</evidence>
<evidence type="ECO:0000256" key="4">
    <source>
        <dbReference type="ARBA" id="ARBA00022618"/>
    </source>
</evidence>
<dbReference type="PANTHER" id="PTHR10623">
    <property type="entry name" value="MICROTUBULE-ASSOCIATED PROTEIN RP/EB FAMILY MEMBER"/>
    <property type="match status" value="1"/>
</dbReference>
<evidence type="ECO:0000256" key="2">
    <source>
        <dbReference type="ARBA" id="ARBA00010729"/>
    </source>
</evidence>
<sequence>MAVNGTLNAGHSHNHYELLAWLNENLQTGFTKVEQVCTGAAFCQLTHWMFPQSLDLSRVRFQSTNMVDTIHNYSLLQAAFRKVGVVRHIPIEALIKRNCAVAQTFLQWFKVFFEENNNGKEYHALEARGGQNMVPAQRRSTGEDSKTGNDSHRYWAITTQSLGDIVGLQRTETPLRGINISGSTPVSQN</sequence>
<organism evidence="11 12">
    <name type="scientific">Monopterus albus</name>
    <name type="common">Swamp eel</name>
    <dbReference type="NCBI Taxonomy" id="43700"/>
    <lineage>
        <taxon>Eukaryota</taxon>
        <taxon>Metazoa</taxon>
        <taxon>Chordata</taxon>
        <taxon>Craniata</taxon>
        <taxon>Vertebrata</taxon>
        <taxon>Euteleostomi</taxon>
        <taxon>Actinopterygii</taxon>
        <taxon>Neopterygii</taxon>
        <taxon>Teleostei</taxon>
        <taxon>Neoteleostei</taxon>
        <taxon>Acanthomorphata</taxon>
        <taxon>Anabantaria</taxon>
        <taxon>Synbranchiformes</taxon>
        <taxon>Synbranchidae</taxon>
        <taxon>Monopterus</taxon>
    </lineage>
</organism>
<dbReference type="Proteomes" id="UP000261600">
    <property type="component" value="Unplaced"/>
</dbReference>
<evidence type="ECO:0000256" key="7">
    <source>
        <dbReference type="ARBA" id="ARBA00023212"/>
    </source>
</evidence>
<name>A0A3Q3IF35_MONAL</name>
<keyword evidence="6" id="KW-0498">Mitosis</keyword>
<dbReference type="GO" id="GO:0051301">
    <property type="term" value="P:cell division"/>
    <property type="evidence" value="ECO:0007669"/>
    <property type="project" value="UniProtKB-KW"/>
</dbReference>
<feature type="compositionally biased region" description="Basic and acidic residues" evidence="9">
    <location>
        <begin position="140"/>
        <end position="150"/>
    </location>
</feature>
<dbReference type="InterPro" id="IPR036872">
    <property type="entry name" value="CH_dom_sf"/>
</dbReference>
<protein>
    <recommendedName>
        <fullName evidence="10">Calponin-homology (CH) domain-containing protein</fullName>
    </recommendedName>
</protein>
<reference evidence="11" key="2">
    <citation type="submission" date="2025-09" db="UniProtKB">
        <authorList>
            <consortium name="Ensembl"/>
        </authorList>
    </citation>
    <scope>IDENTIFICATION</scope>
</reference>
<dbReference type="Pfam" id="PF00307">
    <property type="entry name" value="CH"/>
    <property type="match status" value="1"/>
</dbReference>
<accession>A0A3Q3IF35</accession>
<dbReference type="InterPro" id="IPR001715">
    <property type="entry name" value="CH_dom"/>
</dbReference>
<dbReference type="Ensembl" id="ENSMALT00000001650.1">
    <property type="protein sequence ID" value="ENSMALP00000001599.1"/>
    <property type="gene ID" value="ENSMALG00000001193.1"/>
</dbReference>
<keyword evidence="12" id="KW-1185">Reference proteome</keyword>
<dbReference type="InterPro" id="IPR027328">
    <property type="entry name" value="MAPRE"/>
</dbReference>
<keyword evidence="8" id="KW-0131">Cell cycle</keyword>
<evidence type="ECO:0000256" key="1">
    <source>
        <dbReference type="ARBA" id="ARBA00004245"/>
    </source>
</evidence>
<dbReference type="PROSITE" id="PS50021">
    <property type="entry name" value="CH"/>
    <property type="match status" value="1"/>
</dbReference>
<evidence type="ECO:0000256" key="9">
    <source>
        <dbReference type="SAM" id="MobiDB-lite"/>
    </source>
</evidence>
<keyword evidence="3" id="KW-0963">Cytoplasm</keyword>
<feature type="region of interest" description="Disordered" evidence="9">
    <location>
        <begin position="131"/>
        <end position="150"/>
    </location>
</feature>
<feature type="domain" description="Calponin-homology (CH)" evidence="10">
    <location>
        <begin position="12"/>
        <end position="114"/>
    </location>
</feature>
<keyword evidence="7" id="KW-0206">Cytoskeleton</keyword>
<dbReference type="SUPFAM" id="SSF47576">
    <property type="entry name" value="Calponin-homology domain, CH-domain"/>
    <property type="match status" value="1"/>
</dbReference>
<comment type="subcellular location">
    <subcellularLocation>
        <location evidence="1">Cytoplasm</location>
        <location evidence="1">Cytoskeleton</location>
    </subcellularLocation>
</comment>
<evidence type="ECO:0000313" key="11">
    <source>
        <dbReference type="Ensembl" id="ENSMALP00000001599.1"/>
    </source>
</evidence>